<evidence type="ECO:0000313" key="2">
    <source>
        <dbReference type="EMBL" id="EFW29344.1"/>
    </source>
</evidence>
<dbReference type="Proteomes" id="UP000004633">
    <property type="component" value="Unassembled WGS sequence"/>
</dbReference>
<feature type="domain" description="DUF4357" evidence="1">
    <location>
        <begin position="218"/>
        <end position="264"/>
    </location>
</feature>
<dbReference type="RefSeq" id="WP_009350101.1">
    <property type="nucleotide sequence ID" value="NZ_GL638138.1"/>
</dbReference>
<evidence type="ECO:0000313" key="3">
    <source>
        <dbReference type="Proteomes" id="UP000004633"/>
    </source>
</evidence>
<keyword evidence="3" id="KW-1185">Reference proteome</keyword>
<dbReference type="STRING" id="749551.HMPREF9555_01443"/>
<dbReference type="InterPro" id="IPR025579">
    <property type="entry name" value="DUF4357"/>
</dbReference>
<organism evidence="2 3">
    <name type="scientific">Selenomonas artemidis F0399</name>
    <dbReference type="NCBI Taxonomy" id="749551"/>
    <lineage>
        <taxon>Bacteria</taxon>
        <taxon>Bacillati</taxon>
        <taxon>Bacillota</taxon>
        <taxon>Negativicutes</taxon>
        <taxon>Selenomonadales</taxon>
        <taxon>Selenomonadaceae</taxon>
        <taxon>Selenomonas</taxon>
    </lineage>
</organism>
<dbReference type="CDD" id="cd10447">
    <property type="entry name" value="GIY-YIG_unchar_2"/>
    <property type="match status" value="1"/>
</dbReference>
<dbReference type="Pfam" id="PF14267">
    <property type="entry name" value="DUF4357"/>
    <property type="match status" value="1"/>
</dbReference>
<accession>E7N369</accession>
<evidence type="ECO:0000259" key="1">
    <source>
        <dbReference type="Pfam" id="PF14267"/>
    </source>
</evidence>
<proteinExistence type="predicted"/>
<gene>
    <name evidence="2" type="ORF">HMPREF9555_01443</name>
</gene>
<reference evidence="2 3" key="1">
    <citation type="submission" date="2010-08" db="EMBL/GenBank/DDBJ databases">
        <authorList>
            <person name="Weinstock G."/>
            <person name="Sodergren E."/>
            <person name="Clifton S."/>
            <person name="Fulton L."/>
            <person name="Fulton B."/>
            <person name="Courtney L."/>
            <person name="Fronick C."/>
            <person name="Harrison M."/>
            <person name="Strong C."/>
            <person name="Farmer C."/>
            <person name="Delahaunty K."/>
            <person name="Markovic C."/>
            <person name="Hall O."/>
            <person name="Minx P."/>
            <person name="Tomlinson C."/>
            <person name="Mitreva M."/>
            <person name="Hou S."/>
            <person name="Chen J."/>
            <person name="Wollam A."/>
            <person name="Pepin K.H."/>
            <person name="Johnson M."/>
            <person name="Bhonagiri V."/>
            <person name="Zhang X."/>
            <person name="Suruliraj S."/>
            <person name="Warren W."/>
            <person name="Chinwalla A."/>
            <person name="Mardis E.R."/>
            <person name="Wilson R.K."/>
        </authorList>
    </citation>
    <scope>NUCLEOTIDE SEQUENCE [LARGE SCALE GENOMIC DNA]</scope>
    <source>
        <strain evidence="2 3">F0399</strain>
    </source>
</reference>
<dbReference type="AlphaFoldDB" id="E7N369"/>
<name>E7N369_9FIRM</name>
<sequence>MTKKIPVDLLLFDGTMDGIVLATRKGFNAKALKIPRSKLSEAAEEIKKCNVGVYFLFSEETVIGVETLYIGESENLYKRLQQHGVNKLDWITAIAFCSPDLNKTVIKYIEKKLFDAVKTNGHNATIQKAAASIAISEADTLFADSFMDEIRLSLSVFGYVALQKTEKSSDLYYCKSKDADAAGFRSTNGFTVQQGSVVSSTTTPTFKKCSYRILREALEQAGMIKDFVFQQDYRFNSPSAAASVIIGHNCNGLHEWRTAVGVKLGDVVN</sequence>
<dbReference type="HOGENOM" id="CLU_052782_2_0_9"/>
<comment type="caution">
    <text evidence="2">The sequence shown here is derived from an EMBL/GenBank/DDBJ whole genome shotgun (WGS) entry which is preliminary data.</text>
</comment>
<dbReference type="EMBL" id="AECV01000025">
    <property type="protein sequence ID" value="EFW29344.1"/>
    <property type="molecule type" value="Genomic_DNA"/>
</dbReference>
<protein>
    <recommendedName>
        <fullName evidence="1">DUF4357 domain-containing protein</fullName>
    </recommendedName>
</protein>